<dbReference type="AlphaFoldDB" id="A0A934K2K5"/>
<organism evidence="3 4">
    <name type="scientific">Candidatus Nephthysia bennettiae</name>
    <dbReference type="NCBI Taxonomy" id="3127016"/>
    <lineage>
        <taxon>Bacteria</taxon>
        <taxon>Bacillati</taxon>
        <taxon>Candidatus Dormiibacterota</taxon>
        <taxon>Candidatus Dormibacteria</taxon>
        <taxon>Candidatus Dormibacterales</taxon>
        <taxon>Candidatus Dormibacteraceae</taxon>
        <taxon>Candidatus Nephthysia</taxon>
    </lineage>
</organism>
<dbReference type="InterPro" id="IPR027051">
    <property type="entry name" value="XdhC_Rossmann_dom"/>
</dbReference>
<dbReference type="Pfam" id="PF13478">
    <property type="entry name" value="XdhC_C"/>
    <property type="match status" value="1"/>
</dbReference>
<dbReference type="InterPro" id="IPR052698">
    <property type="entry name" value="MoCofactor_Util/Proc"/>
</dbReference>
<name>A0A934K2K5_9BACT</name>
<proteinExistence type="predicted"/>
<dbReference type="Pfam" id="PF02625">
    <property type="entry name" value="XdhC_CoxI"/>
    <property type="match status" value="1"/>
</dbReference>
<keyword evidence="4" id="KW-1185">Reference proteome</keyword>
<evidence type="ECO:0000313" key="3">
    <source>
        <dbReference type="EMBL" id="MBJ7600431.1"/>
    </source>
</evidence>
<dbReference type="PANTHER" id="PTHR30388">
    <property type="entry name" value="ALDEHYDE OXIDOREDUCTASE MOLYBDENUM COFACTOR ASSEMBLY PROTEIN"/>
    <property type="match status" value="1"/>
</dbReference>
<dbReference type="Gene3D" id="3.40.50.720">
    <property type="entry name" value="NAD(P)-binding Rossmann-like Domain"/>
    <property type="match status" value="1"/>
</dbReference>
<accession>A0A934K2K5</accession>
<feature type="domain" description="XdhC Rossmann" evidence="2">
    <location>
        <begin position="159"/>
        <end position="301"/>
    </location>
</feature>
<dbReference type="Proteomes" id="UP000612893">
    <property type="component" value="Unassembled WGS sequence"/>
</dbReference>
<comment type="caution">
    <text evidence="3">The sequence shown here is derived from an EMBL/GenBank/DDBJ whole genome shotgun (WGS) entry which is preliminary data.</text>
</comment>
<protein>
    <submittedName>
        <fullName evidence="3">XdhC family protein</fullName>
    </submittedName>
</protein>
<gene>
    <name evidence="3" type="ORF">JF922_20460</name>
</gene>
<dbReference type="EMBL" id="JAEKNR010000204">
    <property type="protein sequence ID" value="MBJ7600431.1"/>
    <property type="molecule type" value="Genomic_DNA"/>
</dbReference>
<sequence length="325" mass="35154">MREIAEELRQWRAAGDAVAIATVVETWGSSPRPLGSKMLASSSGKMAGSVSNGCIEGDVFEAAQEVLASGRPRLVEYGVADDVAFGVGLACGGHIEVMIQPAGEIHDRALDLLAAERPFVLRTDLQSGASELLEQAPDFELARRDGETFWEPFGRPANMVIIGAIHIAIPLHRMAKLMGYRVTIVDARGQFATRERFPEADRILVQWPDEALAGLTVDRSTAVVILTHDPKFDMPALRSVLRTDAGYVGAIGSRKTNQNRFEALRKEGFEDAQLDRVHGPIGLDLGARGAEETALGIMAEVTAVRYGGTVLPMREKRRQAVSPAS</sequence>
<dbReference type="RefSeq" id="WP_338204256.1">
    <property type="nucleotide sequence ID" value="NZ_JAEKNR010000204.1"/>
</dbReference>
<evidence type="ECO:0000313" key="4">
    <source>
        <dbReference type="Proteomes" id="UP000612893"/>
    </source>
</evidence>
<evidence type="ECO:0000259" key="2">
    <source>
        <dbReference type="Pfam" id="PF13478"/>
    </source>
</evidence>
<evidence type="ECO:0000259" key="1">
    <source>
        <dbReference type="Pfam" id="PF02625"/>
    </source>
</evidence>
<reference evidence="3" key="1">
    <citation type="submission" date="2020-10" db="EMBL/GenBank/DDBJ databases">
        <title>Ca. Dormibacterota MAGs.</title>
        <authorList>
            <person name="Montgomery K."/>
        </authorList>
    </citation>
    <scope>NUCLEOTIDE SEQUENCE [LARGE SCALE GENOMIC DNA]</scope>
    <source>
        <strain evidence="3">SC8812_S17_10</strain>
    </source>
</reference>
<feature type="domain" description="XdhC- CoxI" evidence="1">
    <location>
        <begin position="11"/>
        <end position="78"/>
    </location>
</feature>
<dbReference type="PANTHER" id="PTHR30388:SF4">
    <property type="entry name" value="MOLYBDENUM COFACTOR INSERTION CHAPERONE PAOD"/>
    <property type="match status" value="1"/>
</dbReference>
<dbReference type="InterPro" id="IPR003777">
    <property type="entry name" value="XdhC_CoxI"/>
</dbReference>